<dbReference type="CDD" id="cd03257">
    <property type="entry name" value="ABC_NikE_OppD_transporters"/>
    <property type="match status" value="1"/>
</dbReference>
<evidence type="ECO:0000256" key="2">
    <source>
        <dbReference type="ARBA" id="ARBA00005417"/>
    </source>
</evidence>
<evidence type="ECO:0000259" key="10">
    <source>
        <dbReference type="PROSITE" id="PS50893"/>
    </source>
</evidence>
<evidence type="ECO:0000256" key="3">
    <source>
        <dbReference type="ARBA" id="ARBA00022448"/>
    </source>
</evidence>
<evidence type="ECO:0000256" key="9">
    <source>
        <dbReference type="ARBA" id="ARBA00023136"/>
    </source>
</evidence>
<dbReference type="PANTHER" id="PTHR43297:SF14">
    <property type="entry name" value="ATPASE AAA-TYPE CORE DOMAIN-CONTAINING PROTEIN"/>
    <property type="match status" value="1"/>
</dbReference>
<dbReference type="PROSITE" id="PS50893">
    <property type="entry name" value="ABC_TRANSPORTER_2"/>
    <property type="match status" value="1"/>
</dbReference>
<dbReference type="PANTHER" id="PTHR43297">
    <property type="entry name" value="OLIGOPEPTIDE TRANSPORT ATP-BINDING PROTEIN APPD"/>
    <property type="match status" value="1"/>
</dbReference>
<comment type="caution">
    <text evidence="11">The sequence shown here is derived from an EMBL/GenBank/DDBJ whole genome shotgun (WGS) entry which is preliminary data.</text>
</comment>
<dbReference type="InterPro" id="IPR050388">
    <property type="entry name" value="ABC_Ni/Peptide_Import"/>
</dbReference>
<sequence>MENGTPLLQVEKLSVHVPEANRIDRGRGDLLLVDDVGFDIQPGERLALVGESGSGKSMTAKAIMQLDRNMALSGSIRWEGRELVGAPPATMRQLRGSAMSMIFQDPMTALNPVLTIGEQVAEPLLVRGVPRKKAYARAAEALQRLSVPRAQERLKAYPSEFSGGMRQRVVMAAALINEPKLLIADEPTTALDVRVQGQVLGLIEELSEELNLAVLFITHDLAIVAGLAHRVAVMYRGQLVEEQPVERLFDAPTHPYTRGLLASIPRLDADPSVRLRTVEDFMDMQEGAHNA</sequence>
<protein>
    <submittedName>
        <fullName evidence="11">ABC transporter ATP-binding protein</fullName>
    </submittedName>
</protein>
<evidence type="ECO:0000256" key="5">
    <source>
        <dbReference type="ARBA" id="ARBA00022519"/>
    </source>
</evidence>
<proteinExistence type="inferred from homology"/>
<dbReference type="InterPro" id="IPR027417">
    <property type="entry name" value="P-loop_NTPase"/>
</dbReference>
<organism evidence="11 12">
    <name type="scientific">Arthrobacter ginkgonis</name>
    <dbReference type="NCBI Taxonomy" id="1630594"/>
    <lineage>
        <taxon>Bacteria</taxon>
        <taxon>Bacillati</taxon>
        <taxon>Actinomycetota</taxon>
        <taxon>Actinomycetes</taxon>
        <taxon>Micrococcales</taxon>
        <taxon>Micrococcaceae</taxon>
        <taxon>Arthrobacter</taxon>
    </lineage>
</organism>
<evidence type="ECO:0000256" key="7">
    <source>
        <dbReference type="ARBA" id="ARBA00022840"/>
    </source>
</evidence>
<dbReference type="Gene3D" id="3.40.50.300">
    <property type="entry name" value="P-loop containing nucleotide triphosphate hydrolases"/>
    <property type="match status" value="1"/>
</dbReference>
<dbReference type="Pfam" id="PF08352">
    <property type="entry name" value="oligo_HPY"/>
    <property type="match status" value="1"/>
</dbReference>
<keyword evidence="5" id="KW-0997">Cell inner membrane</keyword>
<comment type="similarity">
    <text evidence="2">Belongs to the ABC transporter superfamily.</text>
</comment>
<dbReference type="GO" id="GO:0005524">
    <property type="term" value="F:ATP binding"/>
    <property type="evidence" value="ECO:0007669"/>
    <property type="project" value="UniProtKB-KW"/>
</dbReference>
<gene>
    <name evidence="11" type="ORF">GCM10023081_36430</name>
</gene>
<dbReference type="SUPFAM" id="SSF52540">
    <property type="entry name" value="P-loop containing nucleoside triphosphate hydrolases"/>
    <property type="match status" value="1"/>
</dbReference>
<feature type="domain" description="ABC transporter" evidence="10">
    <location>
        <begin position="15"/>
        <end position="261"/>
    </location>
</feature>
<evidence type="ECO:0000256" key="4">
    <source>
        <dbReference type="ARBA" id="ARBA00022475"/>
    </source>
</evidence>
<keyword evidence="7 11" id="KW-0067">ATP-binding</keyword>
<keyword evidence="12" id="KW-1185">Reference proteome</keyword>
<evidence type="ECO:0000256" key="8">
    <source>
        <dbReference type="ARBA" id="ARBA00022967"/>
    </source>
</evidence>
<keyword evidence="8" id="KW-1278">Translocase</keyword>
<keyword evidence="3" id="KW-0813">Transport</keyword>
<keyword evidence="4" id="KW-1003">Cell membrane</keyword>
<dbReference type="InterPro" id="IPR013563">
    <property type="entry name" value="Oligopep_ABC_C"/>
</dbReference>
<evidence type="ECO:0000256" key="1">
    <source>
        <dbReference type="ARBA" id="ARBA00004202"/>
    </source>
</evidence>
<dbReference type="InterPro" id="IPR003439">
    <property type="entry name" value="ABC_transporter-like_ATP-bd"/>
</dbReference>
<dbReference type="Proteomes" id="UP001500752">
    <property type="component" value="Unassembled WGS sequence"/>
</dbReference>
<dbReference type="InterPro" id="IPR003593">
    <property type="entry name" value="AAA+_ATPase"/>
</dbReference>
<accession>A0ABP7CX04</accession>
<dbReference type="RefSeq" id="WP_345153034.1">
    <property type="nucleotide sequence ID" value="NZ_BAABEO010000024.1"/>
</dbReference>
<dbReference type="EMBL" id="BAABEO010000024">
    <property type="protein sequence ID" value="GAA3695998.1"/>
    <property type="molecule type" value="Genomic_DNA"/>
</dbReference>
<dbReference type="Pfam" id="PF00005">
    <property type="entry name" value="ABC_tran"/>
    <property type="match status" value="1"/>
</dbReference>
<comment type="subcellular location">
    <subcellularLocation>
        <location evidence="1">Cell membrane</location>
        <topology evidence="1">Peripheral membrane protein</topology>
    </subcellularLocation>
</comment>
<name>A0ABP7CX04_9MICC</name>
<evidence type="ECO:0000313" key="11">
    <source>
        <dbReference type="EMBL" id="GAA3695998.1"/>
    </source>
</evidence>
<evidence type="ECO:0000313" key="12">
    <source>
        <dbReference type="Proteomes" id="UP001500752"/>
    </source>
</evidence>
<reference evidence="12" key="1">
    <citation type="journal article" date="2019" name="Int. J. Syst. Evol. Microbiol.">
        <title>The Global Catalogue of Microorganisms (GCM) 10K type strain sequencing project: providing services to taxonomists for standard genome sequencing and annotation.</title>
        <authorList>
            <consortium name="The Broad Institute Genomics Platform"/>
            <consortium name="The Broad Institute Genome Sequencing Center for Infectious Disease"/>
            <person name="Wu L."/>
            <person name="Ma J."/>
        </authorList>
    </citation>
    <scope>NUCLEOTIDE SEQUENCE [LARGE SCALE GENOMIC DNA]</scope>
    <source>
        <strain evidence="12">JCM 30742</strain>
    </source>
</reference>
<dbReference type="SMART" id="SM00382">
    <property type="entry name" value="AAA"/>
    <property type="match status" value="1"/>
</dbReference>
<evidence type="ECO:0000256" key="6">
    <source>
        <dbReference type="ARBA" id="ARBA00022741"/>
    </source>
</evidence>
<dbReference type="PROSITE" id="PS00211">
    <property type="entry name" value="ABC_TRANSPORTER_1"/>
    <property type="match status" value="1"/>
</dbReference>
<keyword evidence="9" id="KW-0472">Membrane</keyword>
<dbReference type="InterPro" id="IPR017871">
    <property type="entry name" value="ABC_transporter-like_CS"/>
</dbReference>
<keyword evidence="6" id="KW-0547">Nucleotide-binding</keyword>